<dbReference type="RefSeq" id="WP_377850580.1">
    <property type="nucleotide sequence ID" value="NZ_JBHLZU010000005.1"/>
</dbReference>
<sequence>MAGSGSGQGASEYEVAEIPQVSIGSAPAGGGYTVDPERAPRLIQALKDARSELQEVGKRREDLRYVPKPNGDPFSIAAAEAVQRTLGDEPGGYGYANQRALNQLSVLIDKLEASLRVYRDNEERSRRKFTRGV</sequence>
<proteinExistence type="predicted"/>
<keyword evidence="1" id="KW-0175">Coiled coil</keyword>
<evidence type="ECO:0000313" key="2">
    <source>
        <dbReference type="EMBL" id="MFB9903439.1"/>
    </source>
</evidence>
<reference evidence="2 3" key="1">
    <citation type="submission" date="2024-09" db="EMBL/GenBank/DDBJ databases">
        <authorList>
            <person name="Sun Q."/>
            <person name="Mori K."/>
        </authorList>
    </citation>
    <scope>NUCLEOTIDE SEQUENCE [LARGE SCALE GENOMIC DNA]</scope>
    <source>
        <strain evidence="2 3">TBRC 7907</strain>
    </source>
</reference>
<evidence type="ECO:0008006" key="4">
    <source>
        <dbReference type="Google" id="ProtNLM"/>
    </source>
</evidence>
<organism evidence="2 3">
    <name type="scientific">Allokutzneria oryzae</name>
    <dbReference type="NCBI Taxonomy" id="1378989"/>
    <lineage>
        <taxon>Bacteria</taxon>
        <taxon>Bacillati</taxon>
        <taxon>Actinomycetota</taxon>
        <taxon>Actinomycetes</taxon>
        <taxon>Pseudonocardiales</taxon>
        <taxon>Pseudonocardiaceae</taxon>
        <taxon>Allokutzneria</taxon>
    </lineage>
</organism>
<name>A0ABV5ZTP1_9PSEU</name>
<comment type="caution">
    <text evidence="2">The sequence shown here is derived from an EMBL/GenBank/DDBJ whole genome shotgun (WGS) entry which is preliminary data.</text>
</comment>
<gene>
    <name evidence="2" type="ORF">ACFFQA_05760</name>
</gene>
<accession>A0ABV5ZTP1</accession>
<protein>
    <recommendedName>
        <fullName evidence="4">PE domain-containing protein</fullName>
    </recommendedName>
</protein>
<evidence type="ECO:0000256" key="1">
    <source>
        <dbReference type="SAM" id="Coils"/>
    </source>
</evidence>
<keyword evidence="3" id="KW-1185">Reference proteome</keyword>
<feature type="coiled-coil region" evidence="1">
    <location>
        <begin position="101"/>
        <end position="128"/>
    </location>
</feature>
<dbReference type="EMBL" id="JBHLZU010000005">
    <property type="protein sequence ID" value="MFB9903439.1"/>
    <property type="molecule type" value="Genomic_DNA"/>
</dbReference>
<dbReference type="Proteomes" id="UP001589693">
    <property type="component" value="Unassembled WGS sequence"/>
</dbReference>
<evidence type="ECO:0000313" key="3">
    <source>
        <dbReference type="Proteomes" id="UP001589693"/>
    </source>
</evidence>